<evidence type="ECO:0000256" key="1">
    <source>
        <dbReference type="ARBA" id="ARBA00006100"/>
    </source>
</evidence>
<protein>
    <recommendedName>
        <fullName evidence="2">Heme chaperone HemW</fullName>
    </recommendedName>
</protein>
<keyword evidence="2" id="KW-0411">Iron-sulfur</keyword>
<dbReference type="NCBIfam" id="TIGR00539">
    <property type="entry name" value="hemN_rel"/>
    <property type="match status" value="1"/>
</dbReference>
<evidence type="ECO:0000259" key="3">
    <source>
        <dbReference type="PROSITE" id="PS51918"/>
    </source>
</evidence>
<dbReference type="GO" id="GO:0046872">
    <property type="term" value="F:metal ion binding"/>
    <property type="evidence" value="ECO:0007669"/>
    <property type="project" value="UniProtKB-UniRule"/>
</dbReference>
<dbReference type="InterPro" id="IPR058240">
    <property type="entry name" value="rSAM_sf"/>
</dbReference>
<dbReference type="SUPFAM" id="SSF102114">
    <property type="entry name" value="Radical SAM enzymes"/>
    <property type="match status" value="1"/>
</dbReference>
<keyword evidence="2" id="KW-0479">Metal-binding</keyword>
<keyword evidence="2" id="KW-0949">S-adenosyl-L-methionine</keyword>
<dbReference type="AlphaFoldDB" id="A0A948RWR2"/>
<dbReference type="InterPro" id="IPR034505">
    <property type="entry name" value="Coproporphyrinogen-III_oxidase"/>
</dbReference>
<comment type="subcellular location">
    <subcellularLocation>
        <location evidence="2">Cytoplasm</location>
    </subcellularLocation>
</comment>
<dbReference type="PROSITE" id="PS51918">
    <property type="entry name" value="RADICAL_SAM"/>
    <property type="match status" value="1"/>
</dbReference>
<dbReference type="Pfam" id="PF06969">
    <property type="entry name" value="HemN_C"/>
    <property type="match status" value="1"/>
</dbReference>
<dbReference type="InterPro" id="IPR010723">
    <property type="entry name" value="HemN_C"/>
</dbReference>
<dbReference type="GO" id="GO:0051539">
    <property type="term" value="F:4 iron, 4 sulfur cluster binding"/>
    <property type="evidence" value="ECO:0007669"/>
    <property type="project" value="UniProtKB-UniRule"/>
</dbReference>
<dbReference type="PANTHER" id="PTHR13932">
    <property type="entry name" value="COPROPORPHYRINIGEN III OXIDASE"/>
    <property type="match status" value="1"/>
</dbReference>
<organism evidence="4 5">
    <name type="scientific">Eiseniibacteriota bacterium</name>
    <dbReference type="NCBI Taxonomy" id="2212470"/>
    <lineage>
        <taxon>Bacteria</taxon>
        <taxon>Candidatus Eiseniibacteriota</taxon>
    </lineage>
</organism>
<feature type="domain" description="Radical SAM core" evidence="3">
    <location>
        <begin position="1"/>
        <end position="237"/>
    </location>
</feature>
<dbReference type="EMBL" id="JAHJDP010000092">
    <property type="protein sequence ID" value="MBU2692450.1"/>
    <property type="molecule type" value="Genomic_DNA"/>
</dbReference>
<dbReference type="SFLD" id="SFLDS00029">
    <property type="entry name" value="Radical_SAM"/>
    <property type="match status" value="1"/>
</dbReference>
<keyword evidence="2" id="KW-0349">Heme</keyword>
<evidence type="ECO:0000313" key="4">
    <source>
        <dbReference type="EMBL" id="MBU2692450.1"/>
    </source>
</evidence>
<keyword evidence="2" id="KW-0408">Iron</keyword>
<dbReference type="SFLD" id="SFLDF00562">
    <property type="entry name" value="HemN-like__clustered_with_heat"/>
    <property type="match status" value="1"/>
</dbReference>
<dbReference type="InterPro" id="IPR004559">
    <property type="entry name" value="HemW-like"/>
</dbReference>
<reference evidence="4" key="1">
    <citation type="submission" date="2021-05" db="EMBL/GenBank/DDBJ databases">
        <title>Energy efficiency and biological interactions define the core microbiome of deep oligotrophic groundwater.</title>
        <authorList>
            <person name="Mehrshad M."/>
            <person name="Lopez-Fernandez M."/>
            <person name="Bell E."/>
            <person name="Bernier-Latmani R."/>
            <person name="Bertilsson S."/>
            <person name="Dopson M."/>
        </authorList>
    </citation>
    <scope>NUCLEOTIDE SEQUENCE</scope>
    <source>
        <strain evidence="4">Modern_marine.mb.64</strain>
    </source>
</reference>
<accession>A0A948RWR2</accession>
<dbReference type="CDD" id="cd01335">
    <property type="entry name" value="Radical_SAM"/>
    <property type="match status" value="1"/>
</dbReference>
<dbReference type="GO" id="GO:0006779">
    <property type="term" value="P:porphyrin-containing compound biosynthetic process"/>
    <property type="evidence" value="ECO:0007669"/>
    <property type="project" value="InterPro"/>
</dbReference>
<dbReference type="Pfam" id="PF04055">
    <property type="entry name" value="Radical_SAM"/>
    <property type="match status" value="1"/>
</dbReference>
<keyword evidence="2" id="KW-0004">4Fe-4S</keyword>
<keyword evidence="2" id="KW-0143">Chaperone</keyword>
<dbReference type="InterPro" id="IPR006638">
    <property type="entry name" value="Elp3/MiaA/NifB-like_rSAM"/>
</dbReference>
<dbReference type="SMART" id="SM00729">
    <property type="entry name" value="Elp3"/>
    <property type="match status" value="1"/>
</dbReference>
<name>A0A948RWR2_UNCEI</name>
<evidence type="ECO:0000313" key="5">
    <source>
        <dbReference type="Proteomes" id="UP000777784"/>
    </source>
</evidence>
<sequence>MTVLSLYLHIPFCQSRCRYCDFYSETGRESEGDRLIAAMCQEWDLIRREELAGGRPDIESIYFGGGTPSLLKNRQIAPILSRILKDTHWNQDLEITIEGNPESITKELAAGWRSQGINRVSLGVQSFDDNQLRRLGRIHTARKAMESIEILKSSGFHRLSIDLLFGIDPESSQSYRNSLECACRIDPGHLSCYLLTIEKGTPLQRLVDSGEWRLADDEISADDFEWTRSTLSERGYEPYEISNFARNGQRSIHNERYWRREPYIGLGPGAHSFLKNRRMNNHPHLGLYLDSLLQHHQRPIAELKQLTQRQITEEEIFLGLRRKEGIHWRRFAGGLPSECRMAMEEKIEAMVRGGFLHREQGRVALAEKAIFISNAVIVELIHVLDEGLREPASV</sequence>
<comment type="caution">
    <text evidence="4">The sequence shown here is derived from an EMBL/GenBank/DDBJ whole genome shotgun (WGS) entry which is preliminary data.</text>
</comment>
<dbReference type="PANTHER" id="PTHR13932:SF5">
    <property type="entry name" value="RADICAL S-ADENOSYL METHIONINE DOMAIN-CONTAINING PROTEIN 1, MITOCHONDRIAL"/>
    <property type="match status" value="1"/>
</dbReference>
<proteinExistence type="inferred from homology"/>
<dbReference type="GO" id="GO:0004109">
    <property type="term" value="F:coproporphyrinogen oxidase activity"/>
    <property type="evidence" value="ECO:0007669"/>
    <property type="project" value="InterPro"/>
</dbReference>
<gene>
    <name evidence="4" type="primary">hemW</name>
    <name evidence="4" type="ORF">KJ970_16115</name>
</gene>
<dbReference type="SFLD" id="SFLDG01065">
    <property type="entry name" value="anaerobic_coproporphyrinogen-I"/>
    <property type="match status" value="1"/>
</dbReference>
<evidence type="ECO:0000256" key="2">
    <source>
        <dbReference type="RuleBase" id="RU364116"/>
    </source>
</evidence>
<comment type="function">
    <text evidence="2">Probably acts as a heme chaperone, transferring heme to an unknown acceptor. Binds one molecule of heme per monomer, possibly covalently. Binds 1 [4Fe-4S] cluster. The cluster is coordinated with 3 cysteines and an exchangeable S-adenosyl-L-methionine.</text>
</comment>
<dbReference type="GO" id="GO:0005737">
    <property type="term" value="C:cytoplasm"/>
    <property type="evidence" value="ECO:0007669"/>
    <property type="project" value="UniProtKB-SubCell"/>
</dbReference>
<keyword evidence="2" id="KW-0963">Cytoplasm</keyword>
<comment type="similarity">
    <text evidence="1">Belongs to the anaerobic coproporphyrinogen-III oxidase family. HemW subfamily.</text>
</comment>
<dbReference type="InterPro" id="IPR007197">
    <property type="entry name" value="rSAM"/>
</dbReference>
<dbReference type="Gene3D" id="3.80.30.20">
    <property type="entry name" value="tm_1862 like domain"/>
    <property type="match status" value="1"/>
</dbReference>
<dbReference type="SFLD" id="SFLDF00288">
    <property type="entry name" value="HemN-like__clustered_with_nucl"/>
    <property type="match status" value="1"/>
</dbReference>
<dbReference type="InterPro" id="IPR023404">
    <property type="entry name" value="rSAM_horseshoe"/>
</dbReference>
<dbReference type="Proteomes" id="UP000777784">
    <property type="component" value="Unassembled WGS sequence"/>
</dbReference>